<dbReference type="EC" id="2.7.11.1" evidence="15"/>
<feature type="domain" description="Protein kinase" evidence="18">
    <location>
        <begin position="505"/>
        <end position="755"/>
    </location>
</feature>
<keyword evidence="12" id="KW-0325">Glycoprotein</keyword>
<dbReference type="InterPro" id="IPR000858">
    <property type="entry name" value="S_locus_glycoprot_dom"/>
</dbReference>
<dbReference type="SMART" id="SM00473">
    <property type="entry name" value="PAN_AP"/>
    <property type="match status" value="1"/>
</dbReference>
<dbReference type="PANTHER" id="PTHR32444:SF183">
    <property type="entry name" value="APPLE DOMAIN-CONTAINING PROTEIN"/>
    <property type="match status" value="1"/>
</dbReference>
<feature type="domain" description="Apple" evidence="20">
    <location>
        <begin position="345"/>
        <end position="427"/>
    </location>
</feature>
<evidence type="ECO:0000313" key="21">
    <source>
        <dbReference type="EMBL" id="KAL1567080.1"/>
    </source>
</evidence>
<dbReference type="Pfam" id="PF07714">
    <property type="entry name" value="PK_Tyr_Ser-Thr"/>
    <property type="match status" value="1"/>
</dbReference>
<dbReference type="Pfam" id="PF08276">
    <property type="entry name" value="PAN_2"/>
    <property type="match status" value="1"/>
</dbReference>
<dbReference type="InterPro" id="IPR000719">
    <property type="entry name" value="Prot_kinase_dom"/>
</dbReference>
<evidence type="ECO:0000313" key="22">
    <source>
        <dbReference type="Proteomes" id="UP001567538"/>
    </source>
</evidence>
<dbReference type="CDD" id="cd01098">
    <property type="entry name" value="PAN_AP_plant"/>
    <property type="match status" value="1"/>
</dbReference>
<evidence type="ECO:0000256" key="6">
    <source>
        <dbReference type="ARBA" id="ARBA00022741"/>
    </source>
</evidence>
<evidence type="ECO:0000256" key="7">
    <source>
        <dbReference type="ARBA" id="ARBA00022777"/>
    </source>
</evidence>
<feature type="signal peptide" evidence="17">
    <location>
        <begin position="1"/>
        <end position="28"/>
    </location>
</feature>
<dbReference type="PROSITE" id="PS00108">
    <property type="entry name" value="PROTEIN_KINASE_ST"/>
    <property type="match status" value="1"/>
</dbReference>
<dbReference type="EMBL" id="JBEAFC010000002">
    <property type="protein sequence ID" value="KAL1567080.1"/>
    <property type="molecule type" value="Genomic_DNA"/>
</dbReference>
<dbReference type="SMART" id="SM00108">
    <property type="entry name" value="B_lectin"/>
    <property type="match status" value="1"/>
</dbReference>
<dbReference type="Gene3D" id="3.30.200.20">
    <property type="entry name" value="Phosphorylase Kinase, domain 1"/>
    <property type="match status" value="1"/>
</dbReference>
<comment type="catalytic activity">
    <reaction evidence="13 15">
        <text>L-threonyl-[protein] + ATP = O-phospho-L-threonyl-[protein] + ADP + H(+)</text>
        <dbReference type="Rhea" id="RHEA:46608"/>
        <dbReference type="Rhea" id="RHEA-COMP:11060"/>
        <dbReference type="Rhea" id="RHEA-COMP:11605"/>
        <dbReference type="ChEBI" id="CHEBI:15378"/>
        <dbReference type="ChEBI" id="CHEBI:30013"/>
        <dbReference type="ChEBI" id="CHEBI:30616"/>
        <dbReference type="ChEBI" id="CHEBI:61977"/>
        <dbReference type="ChEBI" id="CHEBI:456216"/>
        <dbReference type="EC" id="2.7.11.1"/>
    </reaction>
</comment>
<comment type="subcellular location">
    <subcellularLocation>
        <location evidence="1">Membrane</location>
        <topology evidence="1">Single-pass type I membrane protein</topology>
    </subcellularLocation>
</comment>
<evidence type="ECO:0000256" key="3">
    <source>
        <dbReference type="ARBA" id="ARBA00022679"/>
    </source>
</evidence>
<keyword evidence="3 15" id="KW-0808">Transferase</keyword>
<gene>
    <name evidence="21" type="ORF">AAHA92_02600</name>
</gene>
<evidence type="ECO:0000256" key="12">
    <source>
        <dbReference type="ARBA" id="ARBA00023180"/>
    </source>
</evidence>
<comment type="similarity">
    <text evidence="15">Belongs to the protein kinase superfamily. Ser/Thr protein kinase family.</text>
</comment>
<dbReference type="InterPro" id="IPR008271">
    <property type="entry name" value="Ser/Thr_kinase_AS"/>
</dbReference>
<dbReference type="PANTHER" id="PTHR32444">
    <property type="entry name" value="BULB-TYPE LECTIN DOMAIN-CONTAINING PROTEIN"/>
    <property type="match status" value="1"/>
</dbReference>
<dbReference type="Gene3D" id="3.50.4.10">
    <property type="entry name" value="Hepatocyte Growth Factor"/>
    <property type="match status" value="1"/>
</dbReference>
<keyword evidence="10 16" id="KW-0472">Membrane</keyword>
<dbReference type="PROSITE" id="PS50011">
    <property type="entry name" value="PROTEIN_KINASE_DOM"/>
    <property type="match status" value="1"/>
</dbReference>
<dbReference type="InterPro" id="IPR001245">
    <property type="entry name" value="Ser-Thr/Tyr_kinase_cat_dom"/>
</dbReference>
<keyword evidence="9 16" id="KW-1133">Transmembrane helix</keyword>
<evidence type="ECO:0000256" key="14">
    <source>
        <dbReference type="ARBA" id="ARBA00048679"/>
    </source>
</evidence>
<dbReference type="InterPro" id="IPR024171">
    <property type="entry name" value="SRK-like_kinase"/>
</dbReference>
<organism evidence="21 22">
    <name type="scientific">Salvia divinorum</name>
    <name type="common">Maria pastora</name>
    <name type="synonym">Diviner's sage</name>
    <dbReference type="NCBI Taxonomy" id="28513"/>
    <lineage>
        <taxon>Eukaryota</taxon>
        <taxon>Viridiplantae</taxon>
        <taxon>Streptophyta</taxon>
        <taxon>Embryophyta</taxon>
        <taxon>Tracheophyta</taxon>
        <taxon>Spermatophyta</taxon>
        <taxon>Magnoliopsida</taxon>
        <taxon>eudicotyledons</taxon>
        <taxon>Gunneridae</taxon>
        <taxon>Pentapetalae</taxon>
        <taxon>asterids</taxon>
        <taxon>lamiids</taxon>
        <taxon>Lamiales</taxon>
        <taxon>Lamiaceae</taxon>
        <taxon>Nepetoideae</taxon>
        <taxon>Mentheae</taxon>
        <taxon>Salviinae</taxon>
        <taxon>Salvia</taxon>
        <taxon>Salvia subgen. Calosphace</taxon>
    </lineage>
</organism>
<dbReference type="PROSITE" id="PS50927">
    <property type="entry name" value="BULB_LECTIN"/>
    <property type="match status" value="1"/>
</dbReference>
<keyword evidence="22" id="KW-1185">Reference proteome</keyword>
<keyword evidence="2 15" id="KW-0723">Serine/threonine-protein kinase</keyword>
<comment type="catalytic activity">
    <reaction evidence="14 15">
        <text>L-seryl-[protein] + ATP = O-phospho-L-seryl-[protein] + ADP + H(+)</text>
        <dbReference type="Rhea" id="RHEA:17989"/>
        <dbReference type="Rhea" id="RHEA-COMP:9863"/>
        <dbReference type="Rhea" id="RHEA-COMP:11604"/>
        <dbReference type="ChEBI" id="CHEBI:15378"/>
        <dbReference type="ChEBI" id="CHEBI:29999"/>
        <dbReference type="ChEBI" id="CHEBI:30616"/>
        <dbReference type="ChEBI" id="CHEBI:83421"/>
        <dbReference type="ChEBI" id="CHEBI:456216"/>
        <dbReference type="EC" id="2.7.11.1"/>
    </reaction>
</comment>
<dbReference type="PIRSF" id="PIRSF000641">
    <property type="entry name" value="SRK"/>
    <property type="match status" value="1"/>
</dbReference>
<dbReference type="InterPro" id="IPR036426">
    <property type="entry name" value="Bulb-type_lectin_dom_sf"/>
</dbReference>
<evidence type="ECO:0000256" key="11">
    <source>
        <dbReference type="ARBA" id="ARBA00023157"/>
    </source>
</evidence>
<dbReference type="GO" id="GO:0004674">
    <property type="term" value="F:protein serine/threonine kinase activity"/>
    <property type="evidence" value="ECO:0007669"/>
    <property type="project" value="UniProtKB-KW"/>
</dbReference>
<dbReference type="CDD" id="cd14066">
    <property type="entry name" value="STKc_IRAK"/>
    <property type="match status" value="1"/>
</dbReference>
<dbReference type="GO" id="GO:0016020">
    <property type="term" value="C:membrane"/>
    <property type="evidence" value="ECO:0007669"/>
    <property type="project" value="UniProtKB-SubCell"/>
</dbReference>
<keyword evidence="11" id="KW-1015">Disulfide bond</keyword>
<dbReference type="Pfam" id="PF11883">
    <property type="entry name" value="DUF3403"/>
    <property type="match status" value="1"/>
</dbReference>
<keyword evidence="7 15" id="KW-0418">Kinase</keyword>
<dbReference type="FunFam" id="3.30.200.20:FF:000195">
    <property type="entry name" value="G-type lectin S-receptor-like serine/threonine-protein kinase"/>
    <property type="match status" value="1"/>
</dbReference>
<evidence type="ECO:0000259" key="19">
    <source>
        <dbReference type="PROSITE" id="PS50927"/>
    </source>
</evidence>
<evidence type="ECO:0000256" key="16">
    <source>
        <dbReference type="SAM" id="Phobius"/>
    </source>
</evidence>
<dbReference type="PROSITE" id="PS50948">
    <property type="entry name" value="PAN"/>
    <property type="match status" value="1"/>
</dbReference>
<evidence type="ECO:0000256" key="5">
    <source>
        <dbReference type="ARBA" id="ARBA00022729"/>
    </source>
</evidence>
<evidence type="ECO:0000256" key="4">
    <source>
        <dbReference type="ARBA" id="ARBA00022692"/>
    </source>
</evidence>
<name>A0ABD1IF91_SALDI</name>
<dbReference type="SUPFAM" id="SSF56112">
    <property type="entry name" value="Protein kinase-like (PK-like)"/>
    <property type="match status" value="1"/>
</dbReference>
<dbReference type="FunFam" id="2.90.10.10:FF:000029">
    <property type="entry name" value="G-type lectin S-receptor-like serine/threonine-protein kinase"/>
    <property type="match status" value="1"/>
</dbReference>
<dbReference type="Gene3D" id="1.10.510.10">
    <property type="entry name" value="Transferase(Phosphotransferase) domain 1"/>
    <property type="match status" value="1"/>
</dbReference>
<dbReference type="FunFam" id="1.10.510.10:FF:000060">
    <property type="entry name" value="G-type lectin S-receptor-like serine/threonine-protein kinase"/>
    <property type="match status" value="1"/>
</dbReference>
<protein>
    <recommendedName>
        <fullName evidence="15">Receptor-like serine/threonine-protein kinase</fullName>
        <ecNumber evidence="15">2.7.11.1</ecNumber>
    </recommendedName>
</protein>
<accession>A0ABD1IF91</accession>
<evidence type="ECO:0000256" key="1">
    <source>
        <dbReference type="ARBA" id="ARBA00004479"/>
    </source>
</evidence>
<sequence length="821" mass="91372">MNMISSSSTTKCGLCLFLLTTFFISARTSDTINTSQILSDNSNDILISSTGAFALGFYSPGNSKNRYVGIWYNDIKDKTVVWVANRDHPLTDRSGVLRVIEPGRLLLLNSATSATIWSANISSTVQAPLARLLDSGNLVVADENDESNIIWQSFDYPTDTFLPGMKLGKNFVSGHQVYLSSSKNNDDPTTGYFTYQFDPTGYPQSVIKNGASVLSKSGPWNGVGFSGSQNLVKNTLYSFGVIINENEAYYYYQVLNDAVYTRLVLGEIGVGQRLTWSNQTQSWKPYLAFPMDNCDSYKVCGAHGICSTRTWPDCSCLDKFIPTDPQGWNAGNFSNGCIRRTTLNCEDGDGFLKYSGVKLPDTEGSWYNASMNLEECKVTYAENCSCTAYASLNISNGESGCLLWFGELVNMREIAFGQHIHIRMAKSELGSGSRKREIIIVTLPVVIGIVLLGLGLFLFYHVRKNPKHQQQETDTDNLRDSGETHGEQKIPMFELSTMFNATNGFSADNKLGEGGFGPVFKGLLEGQEIAVKRLSTTSFQGAHEFKNELICIAKLQHRNLVKLLGCCIQGEERMLVYEYMTNKSLDLILFDQVKRRILDWPRRFDIINGIARGLTYLHQDSRLRVIHRDLKASNIVLDSDMVPKISDFGLARICGGNETGAKTSRVVGTYGYMSPEYAVDGLFSVKSDVFSFGVLVLEIISGKRNRGFTLENHRHNLLGHAWMLYKEERSLEVVDSCLEYSSYSSQVMRSIHVGLLCVQEEMEERPNMSSVVVMLNNDGVLPQPKQPGFFTGRDVIRSETWHSSNTAGSANAMTISLLEAR</sequence>
<evidence type="ECO:0000256" key="8">
    <source>
        <dbReference type="ARBA" id="ARBA00022840"/>
    </source>
</evidence>
<dbReference type="CDD" id="cd00028">
    <property type="entry name" value="B_lectin"/>
    <property type="match status" value="1"/>
</dbReference>
<dbReference type="Gene3D" id="2.90.10.10">
    <property type="entry name" value="Bulb-type lectin domain"/>
    <property type="match status" value="1"/>
</dbReference>
<evidence type="ECO:0000256" key="2">
    <source>
        <dbReference type="ARBA" id="ARBA00022527"/>
    </source>
</evidence>
<dbReference type="Proteomes" id="UP001567538">
    <property type="component" value="Unassembled WGS sequence"/>
</dbReference>
<feature type="chain" id="PRO_5044801011" description="Receptor-like serine/threonine-protein kinase" evidence="17">
    <location>
        <begin position="29"/>
        <end position="821"/>
    </location>
</feature>
<reference evidence="21 22" key="1">
    <citation type="submission" date="2024-06" db="EMBL/GenBank/DDBJ databases">
        <title>A chromosome level genome sequence of Diviner's sage (Salvia divinorum).</title>
        <authorList>
            <person name="Ford S.A."/>
            <person name="Ro D.-K."/>
            <person name="Ness R.W."/>
            <person name="Phillips M.A."/>
        </authorList>
    </citation>
    <scope>NUCLEOTIDE SEQUENCE [LARGE SCALE GENOMIC DNA]</scope>
    <source>
        <strain evidence="21">SAF-2024a</strain>
        <tissue evidence="21">Leaf</tissue>
    </source>
</reference>
<dbReference type="SMART" id="SM00220">
    <property type="entry name" value="S_TKc"/>
    <property type="match status" value="1"/>
</dbReference>
<dbReference type="AlphaFoldDB" id="A0ABD1IF91"/>
<dbReference type="Pfam" id="PF00954">
    <property type="entry name" value="S_locus_glycop"/>
    <property type="match status" value="1"/>
</dbReference>
<feature type="domain" description="Bulb-type lectin" evidence="19">
    <location>
        <begin position="29"/>
        <end position="153"/>
    </location>
</feature>
<keyword evidence="8 15" id="KW-0067">ATP-binding</keyword>
<evidence type="ECO:0000256" key="13">
    <source>
        <dbReference type="ARBA" id="ARBA00047899"/>
    </source>
</evidence>
<evidence type="ECO:0000256" key="9">
    <source>
        <dbReference type="ARBA" id="ARBA00022989"/>
    </source>
</evidence>
<dbReference type="InterPro" id="IPR021820">
    <property type="entry name" value="S-locus_recpt_kinase_C"/>
</dbReference>
<dbReference type="InterPro" id="IPR003609">
    <property type="entry name" value="Pan_app"/>
</dbReference>
<dbReference type="InterPro" id="IPR001480">
    <property type="entry name" value="Bulb-type_lectin_dom"/>
</dbReference>
<dbReference type="InterPro" id="IPR011009">
    <property type="entry name" value="Kinase-like_dom_sf"/>
</dbReference>
<feature type="transmembrane region" description="Helical" evidence="16">
    <location>
        <begin position="438"/>
        <end position="460"/>
    </location>
</feature>
<evidence type="ECO:0000256" key="10">
    <source>
        <dbReference type="ARBA" id="ARBA00023136"/>
    </source>
</evidence>
<keyword evidence="4 16" id="KW-0812">Transmembrane</keyword>
<evidence type="ECO:0000256" key="15">
    <source>
        <dbReference type="PIRNR" id="PIRNR000641"/>
    </source>
</evidence>
<proteinExistence type="inferred from homology"/>
<evidence type="ECO:0000259" key="20">
    <source>
        <dbReference type="PROSITE" id="PS50948"/>
    </source>
</evidence>
<keyword evidence="6 15" id="KW-0547">Nucleotide-binding</keyword>
<evidence type="ECO:0000256" key="17">
    <source>
        <dbReference type="SAM" id="SignalP"/>
    </source>
</evidence>
<dbReference type="GO" id="GO:0005524">
    <property type="term" value="F:ATP binding"/>
    <property type="evidence" value="ECO:0007669"/>
    <property type="project" value="UniProtKB-KW"/>
</dbReference>
<keyword evidence="5 17" id="KW-0732">Signal</keyword>
<dbReference type="SUPFAM" id="SSF51110">
    <property type="entry name" value="alpha-D-mannose-specific plant lectins"/>
    <property type="match status" value="1"/>
</dbReference>
<dbReference type="Pfam" id="PF01453">
    <property type="entry name" value="B_lectin"/>
    <property type="match status" value="1"/>
</dbReference>
<comment type="caution">
    <text evidence="21">The sequence shown here is derived from an EMBL/GenBank/DDBJ whole genome shotgun (WGS) entry which is preliminary data.</text>
</comment>
<evidence type="ECO:0000259" key="18">
    <source>
        <dbReference type="PROSITE" id="PS50011"/>
    </source>
</evidence>